<reference evidence="9" key="2">
    <citation type="submission" date="2018-08" db="UniProtKB">
        <authorList>
            <consortium name="EnsemblPlants"/>
        </authorList>
    </citation>
    <scope>IDENTIFICATION</scope>
    <source>
        <strain evidence="9">Yugu1</strain>
    </source>
</reference>
<dbReference type="InParanoid" id="K3YHF5"/>
<dbReference type="GO" id="GO:0005337">
    <property type="term" value="F:nucleoside transmembrane transporter activity"/>
    <property type="evidence" value="ECO:0000318"/>
    <property type="project" value="GO_Central"/>
</dbReference>
<dbReference type="PANTHER" id="PTHR10332">
    <property type="entry name" value="EQUILIBRATIVE NUCLEOSIDE TRANSPORTER"/>
    <property type="match status" value="1"/>
</dbReference>
<feature type="transmembrane region" description="Helical" evidence="8">
    <location>
        <begin position="324"/>
        <end position="344"/>
    </location>
</feature>
<evidence type="ECO:0000256" key="1">
    <source>
        <dbReference type="ARBA" id="ARBA00004141"/>
    </source>
</evidence>
<reference evidence="10" key="1">
    <citation type="journal article" date="2012" name="Nat. Biotechnol.">
        <title>Reference genome sequence of the model plant Setaria.</title>
        <authorList>
            <person name="Bennetzen J.L."/>
            <person name="Schmutz J."/>
            <person name="Wang H."/>
            <person name="Percifield R."/>
            <person name="Hawkins J."/>
            <person name="Pontaroli A.C."/>
            <person name="Estep M."/>
            <person name="Feng L."/>
            <person name="Vaughn J.N."/>
            <person name="Grimwood J."/>
            <person name="Jenkins J."/>
            <person name="Barry K."/>
            <person name="Lindquist E."/>
            <person name="Hellsten U."/>
            <person name="Deshpande S."/>
            <person name="Wang X."/>
            <person name="Wu X."/>
            <person name="Mitros T."/>
            <person name="Triplett J."/>
            <person name="Yang X."/>
            <person name="Ye C.Y."/>
            <person name="Mauro-Herrera M."/>
            <person name="Wang L."/>
            <person name="Li P."/>
            <person name="Sharma M."/>
            <person name="Sharma R."/>
            <person name="Ronald P.C."/>
            <person name="Panaud O."/>
            <person name="Kellogg E.A."/>
            <person name="Brutnell T.P."/>
            <person name="Doust A.N."/>
            <person name="Tuskan G.A."/>
            <person name="Rokhsar D."/>
            <person name="Devos K.M."/>
        </authorList>
    </citation>
    <scope>NUCLEOTIDE SEQUENCE [LARGE SCALE GENOMIC DNA]</scope>
    <source>
        <strain evidence="10">cv. Yugu1</strain>
    </source>
</reference>
<dbReference type="STRING" id="4555.K3YHF5"/>
<evidence type="ECO:0000256" key="2">
    <source>
        <dbReference type="ARBA" id="ARBA00007965"/>
    </source>
</evidence>
<name>K3YHF5_SETIT</name>
<organism evidence="9 10">
    <name type="scientific">Setaria italica</name>
    <name type="common">Foxtail millet</name>
    <name type="synonym">Panicum italicum</name>
    <dbReference type="NCBI Taxonomy" id="4555"/>
    <lineage>
        <taxon>Eukaryota</taxon>
        <taxon>Viridiplantae</taxon>
        <taxon>Streptophyta</taxon>
        <taxon>Embryophyta</taxon>
        <taxon>Tracheophyta</taxon>
        <taxon>Spermatophyta</taxon>
        <taxon>Magnoliopsida</taxon>
        <taxon>Liliopsida</taxon>
        <taxon>Poales</taxon>
        <taxon>Poaceae</taxon>
        <taxon>PACMAD clade</taxon>
        <taxon>Panicoideae</taxon>
        <taxon>Panicodae</taxon>
        <taxon>Paniceae</taxon>
        <taxon>Cenchrinae</taxon>
        <taxon>Setaria</taxon>
    </lineage>
</organism>
<gene>
    <name evidence="9" type="primary">LOC101758566</name>
</gene>
<dbReference type="FunCoup" id="K3YHF5">
    <property type="interactions" value="1290"/>
</dbReference>
<dbReference type="PANTHER" id="PTHR10332:SF10">
    <property type="entry name" value="EQUILIBRATIVE NUCLEOSIDE TRANSPORTER 4"/>
    <property type="match status" value="1"/>
</dbReference>
<dbReference type="HOGENOM" id="CLU_575420_0_0_1"/>
<feature type="transmembrane region" description="Helical" evidence="8">
    <location>
        <begin position="451"/>
        <end position="474"/>
    </location>
</feature>
<evidence type="ECO:0000256" key="5">
    <source>
        <dbReference type="ARBA" id="ARBA00022989"/>
    </source>
</evidence>
<evidence type="ECO:0000256" key="4">
    <source>
        <dbReference type="ARBA" id="ARBA00022692"/>
    </source>
</evidence>
<feature type="region of interest" description="Disordered" evidence="7">
    <location>
        <begin position="1"/>
        <end position="235"/>
    </location>
</feature>
<keyword evidence="6 8" id="KW-0472">Membrane</keyword>
<feature type="transmembrane region" description="Helical" evidence="8">
    <location>
        <begin position="356"/>
        <end position="380"/>
    </location>
</feature>
<evidence type="ECO:0000256" key="8">
    <source>
        <dbReference type="SAM" id="Phobius"/>
    </source>
</evidence>
<evidence type="ECO:0000313" key="9">
    <source>
        <dbReference type="EnsemblPlants" id="KQL00446"/>
    </source>
</evidence>
<keyword evidence="4 8" id="KW-0812">Transmembrane</keyword>
<dbReference type="EMBL" id="AGNK02003504">
    <property type="status" value="NOT_ANNOTATED_CDS"/>
    <property type="molecule type" value="Genomic_DNA"/>
</dbReference>
<keyword evidence="10" id="KW-1185">Reference proteome</keyword>
<protein>
    <submittedName>
        <fullName evidence="9">Uncharacterized protein</fullName>
    </submittedName>
</protein>
<feature type="transmembrane region" description="Helical" evidence="8">
    <location>
        <begin position="386"/>
        <end position="405"/>
    </location>
</feature>
<dbReference type="AlphaFoldDB" id="K3YHF5"/>
<feature type="compositionally biased region" description="Pro residues" evidence="7">
    <location>
        <begin position="79"/>
        <end position="88"/>
    </location>
</feature>
<feature type="transmembrane region" description="Helical" evidence="8">
    <location>
        <begin position="262"/>
        <end position="281"/>
    </location>
</feature>
<evidence type="ECO:0000256" key="3">
    <source>
        <dbReference type="ARBA" id="ARBA00022448"/>
    </source>
</evidence>
<evidence type="ECO:0000313" key="10">
    <source>
        <dbReference type="Proteomes" id="UP000004995"/>
    </source>
</evidence>
<feature type="compositionally biased region" description="Basic residues" evidence="7">
    <location>
        <begin position="61"/>
        <end position="77"/>
    </location>
</feature>
<feature type="compositionally biased region" description="Pro residues" evidence="7">
    <location>
        <begin position="33"/>
        <end position="55"/>
    </location>
</feature>
<evidence type="ECO:0000256" key="6">
    <source>
        <dbReference type="ARBA" id="ARBA00023136"/>
    </source>
</evidence>
<sequence>MGLKPVVTGTKISRQRNRTPSIHSRYPSLSSGPPLPNPTYPPPPALTRDPSPNPWPAATSRPRRGCRRRCCPRRRRPWPTSPPRPPPTASASATSSSSPWAPASCSPGTPSSPPSTTSPSSTLAPPSTASSPSPTCSPASCPSSSSCSASRNPAPPRASTRGSRSSRSRSSSSRPWTPHTSRGGPGCTGHSTSPSRQPSCAAPPTRSCRGESSGSPGSCRRGTCRPSSPEPPPPGVLVSAMRVFTKALYPQDAHGLRQSANLYFIVGIVVMIMCIVCYNVAGKLPVVMYYKNIKKRAQKADVGGGMTGPAWRSTLWSIVGTVKWYGIGIIFIYAITLSIFPGFITEDVHSEALKDWYPILLISAYNVFDLIGKALPAVYFLPNANIAVAGSFARLLFYPLFYGCLHGPSFFRTEIPVTILTCLLGLTNGYLTCILMTLAPKAVPIHHSETAGIVIVLFLVVGLVVGSFVSWFWVI</sequence>
<proteinExistence type="inferred from homology"/>
<feature type="compositionally biased region" description="Polar residues" evidence="7">
    <location>
        <begin position="189"/>
        <end position="198"/>
    </location>
</feature>
<evidence type="ECO:0000256" key="7">
    <source>
        <dbReference type="SAM" id="MobiDB-lite"/>
    </source>
</evidence>
<dbReference type="Pfam" id="PF01733">
    <property type="entry name" value="Nucleoside_tran"/>
    <property type="match status" value="1"/>
</dbReference>
<comment type="subcellular location">
    <subcellularLocation>
        <location evidence="1">Membrane</location>
        <topology evidence="1">Multi-pass membrane protein</topology>
    </subcellularLocation>
</comment>
<dbReference type="GO" id="GO:0005886">
    <property type="term" value="C:plasma membrane"/>
    <property type="evidence" value="ECO:0000318"/>
    <property type="project" value="GO_Central"/>
</dbReference>
<dbReference type="eggNOG" id="KOG1479">
    <property type="taxonomic scope" value="Eukaryota"/>
</dbReference>
<keyword evidence="3" id="KW-0813">Transport</keyword>
<dbReference type="InterPro" id="IPR002259">
    <property type="entry name" value="Eqnu_transpt"/>
</dbReference>
<comment type="similarity">
    <text evidence="2">Belongs to the SLC29A/ENT transporter (TC 2.A.57) family.</text>
</comment>
<accession>K3YHF5</accession>
<feature type="compositionally biased region" description="Low complexity" evidence="7">
    <location>
        <begin position="89"/>
        <end position="182"/>
    </location>
</feature>
<dbReference type="EnsemblPlants" id="KQL00446">
    <property type="protein sequence ID" value="KQL00446"/>
    <property type="gene ID" value="SETIT_013673mg"/>
</dbReference>
<feature type="transmembrane region" description="Helical" evidence="8">
    <location>
        <begin position="417"/>
        <end position="439"/>
    </location>
</feature>
<keyword evidence="5 8" id="KW-1133">Transmembrane helix</keyword>
<dbReference type="Proteomes" id="UP000004995">
    <property type="component" value="Unassembled WGS sequence"/>
</dbReference>
<dbReference type="Gramene" id="KQL00446">
    <property type="protein sequence ID" value="KQL00446"/>
    <property type="gene ID" value="SETIT_013673mg"/>
</dbReference>